<sequence>MVQLLNRLGFVNSCCIPAEGTAGGFCVAWRVVVQVDILEVYDMGFKVKIEASLDYPQWVLFCINGPAYAVLKKNFWDWLIQIVQQCKDAWAIMGDLNVIMDENEKIRGRKYQLREGNILKNFMFNSGGVDLGFEGAPCTWQNARSFSHHIRKRLDRVIADDQWCVSFPRASVVHLPIYGSDHAPILLKAWGEYEKLLYPFRFLEVWTTSSECGNIISNAWQSVASGNEGTILCSKLKYTKKELKKWNAMRFGHCEKRLQHLKRDLGVIQEATVSQENLEKEATIQLEILNLEEKIERIWRQKSRECWLKFGDNNTKFFHASTLIRRRRNRISCIEASPGLWLKQRQQIGDYFLSNFKNLYQTTDPSLGDEFESLFSDQVTMEENEAICSIPSEEEIKNVVFKMHPLKFPGPDGFPGIFFRKYWHTVGDQVCKMVQEFFSSGILPLTLNHTFICLIPKHDNANSFDRFCLISLCNFGYKIISRILTDRLKKILDRLISPHQSAFIPGRWIAECSFLAQEVIHAMKNKKGKRGVMAIKMDLSKAYNRLEWKFILKVLQANGFNNKVISLIMSCVSSVSFSILLNGAPLAPFNPKRGLRQGDPLSPFLFILCSEVLSKMISKAEKDRNIHGIKISRNATPISHLFYADDAIYFCQATEENATSLMSILKQYEDWSGQKINKEKSCVVFSPNTKANTKDRLMEILGMPKLKRNEKYLGNPFFFTANRRNDFQFLRQKVLNRIEGWKAKCLSQAGRPTLVSSVLQSPRSNKERYCALRSWGNLCQPKSCGGLGFRRFQDMNHALLAKLFWEILQKKDKLWVRALSTKYCSILDAWSVDKQDSDSKLWKNLLQTRELCVTGAGFVVANGEIDLWTKPWIPWKTIRQLKDGFHCSRVHAFAKVKDLFKDGTRTWNESLVWACFDKEIAESILCIKLLSEGEDIFFWKPAKLGKFSVCENITRGLWFKSIWGLRLDTFNWKEVKDFGAWWTELEDMDLKIFAVCIYEVLWFWRNSIRNNNKQWSIEEIFKDCSKRAVEFSNTPSDLEDNVKEPMIMNHSTDITGYHVFQVDASVADGSAGIAAVYKRDSNDTEDFLVVDHLRVENVLQGELAAISLALSTAKQLGMERVAIQSDCKTAVTSLISNSMPIQWHSYPMFFDCLSKKKQFTDVVFISISRSLNVVADSLANWARVQRKQLQGALREVTPFCGH</sequence>
<dbReference type="CDD" id="cd01650">
    <property type="entry name" value="RT_nLTR_like"/>
    <property type="match status" value="1"/>
</dbReference>
<evidence type="ECO:0000259" key="1">
    <source>
        <dbReference type="PROSITE" id="PS50878"/>
    </source>
</evidence>
<dbReference type="GO" id="GO:0004523">
    <property type="term" value="F:RNA-DNA hybrid ribonuclease activity"/>
    <property type="evidence" value="ECO:0007669"/>
    <property type="project" value="InterPro"/>
</dbReference>
<reference evidence="2" key="1">
    <citation type="submission" date="2018-11" db="EMBL/GenBank/DDBJ databases">
        <authorList>
            <person name="Grassa J C."/>
        </authorList>
    </citation>
    <scope>NUCLEOTIDE SEQUENCE [LARGE SCALE GENOMIC DNA]</scope>
</reference>
<dbReference type="GO" id="GO:0003676">
    <property type="term" value="F:nucleic acid binding"/>
    <property type="evidence" value="ECO:0007669"/>
    <property type="project" value="InterPro"/>
</dbReference>
<dbReference type="InterPro" id="IPR036397">
    <property type="entry name" value="RNaseH_sf"/>
</dbReference>
<dbReference type="CDD" id="cd06222">
    <property type="entry name" value="RNase_H_like"/>
    <property type="match status" value="1"/>
</dbReference>
<dbReference type="InterPro" id="IPR000477">
    <property type="entry name" value="RT_dom"/>
</dbReference>
<dbReference type="Pfam" id="PF00078">
    <property type="entry name" value="RVT_1"/>
    <property type="match status" value="1"/>
</dbReference>
<reference evidence="2" key="2">
    <citation type="submission" date="2021-03" db="UniProtKB">
        <authorList>
            <consortium name="EnsemblPlants"/>
        </authorList>
    </citation>
    <scope>IDENTIFICATION</scope>
</reference>
<dbReference type="Pfam" id="PF13456">
    <property type="entry name" value="RVT_3"/>
    <property type="match status" value="1"/>
</dbReference>
<dbReference type="InterPro" id="IPR044730">
    <property type="entry name" value="RNase_H-like_dom_plant"/>
</dbReference>
<dbReference type="Pfam" id="PF03372">
    <property type="entry name" value="Exo_endo_phos"/>
    <property type="match status" value="1"/>
</dbReference>
<dbReference type="SUPFAM" id="SSF53098">
    <property type="entry name" value="Ribonuclease H-like"/>
    <property type="match status" value="1"/>
</dbReference>
<protein>
    <recommendedName>
        <fullName evidence="1">Reverse transcriptase domain-containing protein</fullName>
    </recommendedName>
</protein>
<dbReference type="SUPFAM" id="SSF56219">
    <property type="entry name" value="DNase I-like"/>
    <property type="match status" value="1"/>
</dbReference>
<dbReference type="Gene3D" id="3.30.420.10">
    <property type="entry name" value="Ribonuclease H-like superfamily/Ribonuclease H"/>
    <property type="match status" value="1"/>
</dbReference>
<dbReference type="InterPro" id="IPR052343">
    <property type="entry name" value="Retrotransposon-Effector_Assoc"/>
</dbReference>
<feature type="domain" description="Reverse transcriptase" evidence="1">
    <location>
        <begin position="436"/>
        <end position="717"/>
    </location>
</feature>
<dbReference type="Gene3D" id="3.60.10.10">
    <property type="entry name" value="Endonuclease/exonuclease/phosphatase"/>
    <property type="match status" value="1"/>
</dbReference>
<accession>A0A803P5D9</accession>
<dbReference type="OMA" id="CENITRG"/>
<dbReference type="AlphaFoldDB" id="A0A803P5D9"/>
<dbReference type="InterPro" id="IPR036691">
    <property type="entry name" value="Endo/exonu/phosph_ase_sf"/>
</dbReference>
<dbReference type="InterPro" id="IPR043502">
    <property type="entry name" value="DNA/RNA_pol_sf"/>
</dbReference>
<dbReference type="InterPro" id="IPR005135">
    <property type="entry name" value="Endo/exonuclease/phosphatase"/>
</dbReference>
<dbReference type="InterPro" id="IPR002156">
    <property type="entry name" value="RNaseH_domain"/>
</dbReference>
<dbReference type="EMBL" id="UZAU01000310">
    <property type="status" value="NOT_ANNOTATED_CDS"/>
    <property type="molecule type" value="Genomic_DNA"/>
</dbReference>
<dbReference type="PANTHER" id="PTHR46890">
    <property type="entry name" value="NON-LTR RETROLELEMENT REVERSE TRANSCRIPTASE-LIKE PROTEIN-RELATED"/>
    <property type="match status" value="1"/>
</dbReference>
<keyword evidence="3" id="KW-1185">Reference proteome</keyword>
<evidence type="ECO:0000313" key="3">
    <source>
        <dbReference type="Proteomes" id="UP000596661"/>
    </source>
</evidence>
<dbReference type="PROSITE" id="PS50878">
    <property type="entry name" value="RT_POL"/>
    <property type="match status" value="1"/>
</dbReference>
<organism evidence="2 3">
    <name type="scientific">Cannabis sativa</name>
    <name type="common">Hemp</name>
    <name type="synonym">Marijuana</name>
    <dbReference type="NCBI Taxonomy" id="3483"/>
    <lineage>
        <taxon>Eukaryota</taxon>
        <taxon>Viridiplantae</taxon>
        <taxon>Streptophyta</taxon>
        <taxon>Embryophyta</taxon>
        <taxon>Tracheophyta</taxon>
        <taxon>Spermatophyta</taxon>
        <taxon>Magnoliopsida</taxon>
        <taxon>eudicotyledons</taxon>
        <taxon>Gunneridae</taxon>
        <taxon>Pentapetalae</taxon>
        <taxon>rosids</taxon>
        <taxon>fabids</taxon>
        <taxon>Rosales</taxon>
        <taxon>Cannabaceae</taxon>
        <taxon>Cannabis</taxon>
    </lineage>
</organism>
<dbReference type="Gramene" id="evm.model.03.1464">
    <property type="protein sequence ID" value="cds.evm.model.03.1464"/>
    <property type="gene ID" value="evm.TU.03.1464"/>
</dbReference>
<name>A0A803P5D9_CANSA</name>
<dbReference type="EnsemblPlants" id="evm.model.03.1464">
    <property type="protein sequence ID" value="cds.evm.model.03.1464"/>
    <property type="gene ID" value="evm.TU.03.1464"/>
</dbReference>
<dbReference type="SUPFAM" id="SSF56672">
    <property type="entry name" value="DNA/RNA polymerases"/>
    <property type="match status" value="1"/>
</dbReference>
<dbReference type="Proteomes" id="UP000596661">
    <property type="component" value="Chromosome 3"/>
</dbReference>
<proteinExistence type="predicted"/>
<evidence type="ECO:0000313" key="2">
    <source>
        <dbReference type="EnsemblPlants" id="cds.evm.model.03.1464"/>
    </source>
</evidence>
<dbReference type="PANTHER" id="PTHR46890:SF48">
    <property type="entry name" value="RNA-DIRECTED DNA POLYMERASE"/>
    <property type="match status" value="1"/>
</dbReference>
<dbReference type="InterPro" id="IPR012337">
    <property type="entry name" value="RNaseH-like_sf"/>
</dbReference>